<keyword evidence="1" id="KW-1133">Transmembrane helix</keyword>
<evidence type="ECO:0000313" key="2">
    <source>
        <dbReference type="EMBL" id="KAL0266617.1"/>
    </source>
</evidence>
<protein>
    <recommendedName>
        <fullName evidence="3">Small integral membrane protein 29</fullName>
    </recommendedName>
</protein>
<evidence type="ECO:0000256" key="1">
    <source>
        <dbReference type="SAM" id="Phobius"/>
    </source>
</evidence>
<name>A0AAW2HA21_9NEOP</name>
<organism evidence="2">
    <name type="scientific">Menopon gallinae</name>
    <name type="common">poultry shaft louse</name>
    <dbReference type="NCBI Taxonomy" id="328185"/>
    <lineage>
        <taxon>Eukaryota</taxon>
        <taxon>Metazoa</taxon>
        <taxon>Ecdysozoa</taxon>
        <taxon>Arthropoda</taxon>
        <taxon>Hexapoda</taxon>
        <taxon>Insecta</taxon>
        <taxon>Pterygota</taxon>
        <taxon>Neoptera</taxon>
        <taxon>Paraneoptera</taxon>
        <taxon>Psocodea</taxon>
        <taxon>Troctomorpha</taxon>
        <taxon>Phthiraptera</taxon>
        <taxon>Amblycera</taxon>
        <taxon>Menoponidae</taxon>
        <taxon>Menopon</taxon>
    </lineage>
</organism>
<evidence type="ECO:0008006" key="3">
    <source>
        <dbReference type="Google" id="ProtNLM"/>
    </source>
</evidence>
<keyword evidence="1" id="KW-0812">Transmembrane</keyword>
<dbReference type="EMBL" id="JARGDH010000005">
    <property type="protein sequence ID" value="KAL0266617.1"/>
    <property type="molecule type" value="Genomic_DNA"/>
</dbReference>
<reference evidence="2" key="1">
    <citation type="journal article" date="2024" name="Gigascience">
        <title>Chromosome-level genome of the poultry shaft louse Menopon gallinae provides insight into the host-switching and adaptive evolution of parasitic lice.</title>
        <authorList>
            <person name="Xu Y."/>
            <person name="Ma L."/>
            <person name="Liu S."/>
            <person name="Liang Y."/>
            <person name="Liu Q."/>
            <person name="He Z."/>
            <person name="Tian L."/>
            <person name="Duan Y."/>
            <person name="Cai W."/>
            <person name="Li H."/>
            <person name="Song F."/>
        </authorList>
    </citation>
    <scope>NUCLEOTIDE SEQUENCE</scope>
    <source>
        <strain evidence="2">Cailab_2023a</strain>
    </source>
</reference>
<accession>A0AAW2HA21</accession>
<gene>
    <name evidence="2" type="ORF">PYX00_009110</name>
</gene>
<dbReference type="PANTHER" id="PTHR15868:SF0">
    <property type="entry name" value="SIMILAR TO RIKEN CDNA 6430571L13 GENE_ SIMILAR TO G20 PROTEIN"/>
    <property type="match status" value="1"/>
</dbReference>
<sequence>MDVVSDKSRGTIFEFDCKADAMSENNKTVTENWLTTESPELKEGSTSQYHLVLKVFFPLIIIIACISTLIYYAMRRRRLDQLRHRLVPFYKFEPGDEDEWQTELMDDAEYQRSFTRLQDYKSTGCITAENHDEKSYF</sequence>
<feature type="transmembrane region" description="Helical" evidence="1">
    <location>
        <begin position="55"/>
        <end position="74"/>
    </location>
</feature>
<keyword evidence="1" id="KW-0472">Membrane</keyword>
<dbReference type="AlphaFoldDB" id="A0AAW2HA21"/>
<dbReference type="PANTHER" id="PTHR15868">
    <property type="entry name" value="SIMILAR TO RIKEN CDNA 6430571L13 GENE, SIMILAR TO G20 PROTEIN"/>
    <property type="match status" value="1"/>
</dbReference>
<comment type="caution">
    <text evidence="2">The sequence shown here is derived from an EMBL/GenBank/DDBJ whole genome shotgun (WGS) entry which is preliminary data.</text>
</comment>
<dbReference type="InterPro" id="IPR042351">
    <property type="entry name" value="C3orf18-like"/>
</dbReference>
<proteinExistence type="predicted"/>